<comment type="caution">
    <text evidence="1">The sequence shown here is derived from an EMBL/GenBank/DDBJ whole genome shotgun (WGS) entry which is preliminary data.</text>
</comment>
<reference evidence="1" key="1">
    <citation type="submission" date="2023-05" db="EMBL/GenBank/DDBJ databases">
        <title>Nepenthes gracilis genome sequencing.</title>
        <authorList>
            <person name="Fukushima K."/>
        </authorList>
    </citation>
    <scope>NUCLEOTIDE SEQUENCE</scope>
    <source>
        <strain evidence="1">SING2019-196</strain>
    </source>
</reference>
<protein>
    <submittedName>
        <fullName evidence="1">Uncharacterized protein</fullName>
    </submittedName>
</protein>
<proteinExistence type="predicted"/>
<sequence>MEGALSVAIIMRSIALFPSNAILVCNRDRIRGREGDFGMAICDHMDSKQERTLAIDRKDGEQYNSKAFPKEREKSRMSGDGRAMFLSASVSQLISCSPALSVSPSPSPAINFSLMAAFFWITEPPYHSSSSILPFVSLSLSLVTDYSLSASDSRELWARENLGPVSLR</sequence>
<evidence type="ECO:0000313" key="1">
    <source>
        <dbReference type="EMBL" id="GMH03295.1"/>
    </source>
</evidence>
<dbReference type="AlphaFoldDB" id="A0AAD3S2L0"/>
<accession>A0AAD3S2L0</accession>
<name>A0AAD3S2L0_NEPGR</name>
<organism evidence="1 2">
    <name type="scientific">Nepenthes gracilis</name>
    <name type="common">Slender pitcher plant</name>
    <dbReference type="NCBI Taxonomy" id="150966"/>
    <lineage>
        <taxon>Eukaryota</taxon>
        <taxon>Viridiplantae</taxon>
        <taxon>Streptophyta</taxon>
        <taxon>Embryophyta</taxon>
        <taxon>Tracheophyta</taxon>
        <taxon>Spermatophyta</taxon>
        <taxon>Magnoliopsida</taxon>
        <taxon>eudicotyledons</taxon>
        <taxon>Gunneridae</taxon>
        <taxon>Pentapetalae</taxon>
        <taxon>Caryophyllales</taxon>
        <taxon>Nepenthaceae</taxon>
        <taxon>Nepenthes</taxon>
    </lineage>
</organism>
<gene>
    <name evidence="1" type="ORF">Nepgr_005134</name>
</gene>
<evidence type="ECO:0000313" key="2">
    <source>
        <dbReference type="Proteomes" id="UP001279734"/>
    </source>
</evidence>
<keyword evidence="2" id="KW-1185">Reference proteome</keyword>
<dbReference type="EMBL" id="BSYO01000004">
    <property type="protein sequence ID" value="GMH03295.1"/>
    <property type="molecule type" value="Genomic_DNA"/>
</dbReference>
<dbReference type="Proteomes" id="UP001279734">
    <property type="component" value="Unassembled WGS sequence"/>
</dbReference>